<dbReference type="Proteomes" id="UP001327560">
    <property type="component" value="Chromosome 6"/>
</dbReference>
<protein>
    <recommendedName>
        <fullName evidence="5">Sieve element occlusion</fullName>
    </recommendedName>
</protein>
<dbReference type="Pfam" id="PF14577">
    <property type="entry name" value="SEO_C"/>
    <property type="match status" value="1"/>
</dbReference>
<dbReference type="Pfam" id="PF14576">
    <property type="entry name" value="SEO_N"/>
    <property type="match status" value="1"/>
</dbReference>
<accession>A0AAQ3KLW3</accession>
<dbReference type="PANTHER" id="PTHR33232:SF20">
    <property type="entry name" value="PROTEIN SIEVE ELEMENT OCCLUSION B-LIKE"/>
    <property type="match status" value="1"/>
</dbReference>
<dbReference type="PANTHER" id="PTHR33232">
    <property type="entry name" value="PROTEIN SIEVE ELEMENT OCCLUSION B-LIKE"/>
    <property type="match status" value="1"/>
</dbReference>
<dbReference type="EMBL" id="CP136895">
    <property type="protein sequence ID" value="WOL11313.1"/>
    <property type="molecule type" value="Genomic_DNA"/>
</dbReference>
<dbReference type="GO" id="GO:0010088">
    <property type="term" value="P:phloem development"/>
    <property type="evidence" value="ECO:0007669"/>
    <property type="project" value="InterPro"/>
</dbReference>
<evidence type="ECO:0000313" key="4">
    <source>
        <dbReference type="Proteomes" id="UP001327560"/>
    </source>
</evidence>
<evidence type="ECO:0008006" key="5">
    <source>
        <dbReference type="Google" id="ProtNLM"/>
    </source>
</evidence>
<dbReference type="AlphaFoldDB" id="A0AAQ3KLW3"/>
<feature type="domain" description="Sieve element occlusion N-terminal" evidence="1">
    <location>
        <begin position="74"/>
        <end position="358"/>
    </location>
</feature>
<gene>
    <name evidence="3" type="ORF">Cni_G20075</name>
</gene>
<dbReference type="Gene3D" id="3.40.30.10">
    <property type="entry name" value="Glutaredoxin"/>
    <property type="match status" value="1"/>
</dbReference>
<organism evidence="3 4">
    <name type="scientific">Canna indica</name>
    <name type="common">Indian-shot</name>
    <dbReference type="NCBI Taxonomy" id="4628"/>
    <lineage>
        <taxon>Eukaryota</taxon>
        <taxon>Viridiplantae</taxon>
        <taxon>Streptophyta</taxon>
        <taxon>Embryophyta</taxon>
        <taxon>Tracheophyta</taxon>
        <taxon>Spermatophyta</taxon>
        <taxon>Magnoliopsida</taxon>
        <taxon>Liliopsida</taxon>
        <taxon>Zingiberales</taxon>
        <taxon>Cannaceae</taxon>
        <taxon>Canna</taxon>
    </lineage>
</organism>
<dbReference type="InterPro" id="IPR027944">
    <property type="entry name" value="SEO_C"/>
</dbReference>
<name>A0AAQ3KLW3_9LILI</name>
<evidence type="ECO:0000259" key="2">
    <source>
        <dbReference type="Pfam" id="PF14577"/>
    </source>
</evidence>
<evidence type="ECO:0000259" key="1">
    <source>
        <dbReference type="Pfam" id="PF14576"/>
    </source>
</evidence>
<proteinExistence type="predicted"/>
<evidence type="ECO:0000313" key="3">
    <source>
        <dbReference type="EMBL" id="WOL11313.1"/>
    </source>
</evidence>
<reference evidence="3 4" key="1">
    <citation type="submission" date="2023-10" db="EMBL/GenBank/DDBJ databases">
        <title>Chromosome-scale genome assembly provides insights into flower coloration mechanisms of Canna indica.</title>
        <authorList>
            <person name="Li C."/>
        </authorList>
    </citation>
    <scope>NUCLEOTIDE SEQUENCE [LARGE SCALE GENOMIC DNA]</scope>
    <source>
        <tissue evidence="3">Flower</tissue>
    </source>
</reference>
<dbReference type="InterPro" id="IPR039299">
    <property type="entry name" value="SEOA"/>
</dbReference>
<sequence>MASLATAVGAAPPQKMQQLLKGDRTAHSGGGGLLAGPVEDASAVLKQAAAAAAPAPAPKMQLMKADRGHLFSASDDTAVMKQILSTHSPDGREIDTRPLLHLVEDILQRATPTVIMTPGQAHHEMLEEGVHRMELVGMLEALAYTIHRISCEITCKCSGGGEAHATTMVLFNSLAHYTWDAKVVIALAAFAVSYGEFWLTAQLHTVNPLAKSVALLKQLPDILEHTDALKPRFDGLNNLIKAMLDVTKCIIQFREIPSEYISPDNPDMSMALTHIPTAVYWIIRSVVACASQMISLIGLGHEYISSTTEVWELSSLAHKLSNIHGHLAKQLELLYRHIGDRKHIEAFQTLVRLFESVHIDNMKILKTLIGPKDDLPLMDGTAKKRVSVEVLRRKIVMLFISDLELTHEELFVLVQIYSDTHQGKLERAYEVVWLPVVDRQGPWSPAKEETFNNLTTSMPWYYLHHPSLLDPAVVKYIREMWHFEKRPLLVVLDGQGRVVCPNALHMMWIWGSLAFPFTSNREEALWKEETWRLEFLVDEIDPVILSWVREGRHVCLYGGEDIDWIRRFTTALRRVSQEAQVPIEMVYVGKSSPRDRVRKAINVIASEKLSGYWQDPVMVWFFWVRLESMWHSKMQHGRSIENDPIMQEVMTMLSFDGGDEGWAVISRGSMDMVKAHGRKMVECLNTWDTWKANVRTKEDFVPALSNALLPFHTTEHCSRLILPGDVGRIKERVVCAECKRPMEKFVLYRCCNE</sequence>
<dbReference type="InterPro" id="IPR027942">
    <property type="entry name" value="SEO_N"/>
</dbReference>
<keyword evidence="4" id="KW-1185">Reference proteome</keyword>
<feature type="domain" description="Sieve element occlusion C-terminal" evidence="2">
    <location>
        <begin position="521"/>
        <end position="752"/>
    </location>
</feature>